<evidence type="ECO:0000313" key="6">
    <source>
        <dbReference type="EMBL" id="KAJ2003690.1"/>
    </source>
</evidence>
<accession>A0A9W8BC33</accession>
<dbReference type="InterPro" id="IPR033116">
    <property type="entry name" value="TRYPSIN_SER"/>
</dbReference>
<dbReference type="PROSITE" id="PS50240">
    <property type="entry name" value="TRYPSIN_DOM"/>
    <property type="match status" value="1"/>
</dbReference>
<evidence type="ECO:0000259" key="5">
    <source>
        <dbReference type="PROSITE" id="PS50240"/>
    </source>
</evidence>
<sequence length="395" mass="42327">MVSVLPPLLLFLVACQAKMVFKRPLFDHAVHTASWEHLGRVIGGYDASQGAYPFAAFVMVGEGHQTAFCGGTIIGRQWILTAGHCVVDTSDGAGHSLNVSIPINKANGNQTTVQHRPWPGAVSPSRRGSSEGRKYPTVKGKHILVGVGNIYNAQAKPYRVSKVHVHPNLNLDYFDNDIALLKLKKKLKFNDQVQPIRINTDSIPDGLTVTGVGWGKTSLASQSTSDILQAVDLKTGHQGLCRRIRPEFDSNDGNYICITTPDGVDTCSGDSGGPLLRRCNSDPRLTGSGGSGPWVQLGITSYGDNASRDFNMVCAAPDGAGFYTHAARYLDFISKTTGIKRQDLSASCSGNQLSNVQKSSGSSNNNLQTFSGRTTASMLLLSTASAFFATYADMI</sequence>
<evidence type="ECO:0000256" key="1">
    <source>
        <dbReference type="ARBA" id="ARBA00023157"/>
    </source>
</evidence>
<dbReference type="OrthoDB" id="6380398at2759"/>
<dbReference type="SMART" id="SM00020">
    <property type="entry name" value="Tryp_SPc"/>
    <property type="match status" value="1"/>
</dbReference>
<proteinExistence type="predicted"/>
<feature type="region of interest" description="Disordered" evidence="3">
    <location>
        <begin position="109"/>
        <end position="134"/>
    </location>
</feature>
<dbReference type="PROSITE" id="PS00134">
    <property type="entry name" value="TRYPSIN_HIS"/>
    <property type="match status" value="1"/>
</dbReference>
<organism evidence="6 7">
    <name type="scientific">Coemansia thaxteri</name>
    <dbReference type="NCBI Taxonomy" id="2663907"/>
    <lineage>
        <taxon>Eukaryota</taxon>
        <taxon>Fungi</taxon>
        <taxon>Fungi incertae sedis</taxon>
        <taxon>Zoopagomycota</taxon>
        <taxon>Kickxellomycotina</taxon>
        <taxon>Kickxellomycetes</taxon>
        <taxon>Kickxellales</taxon>
        <taxon>Kickxellaceae</taxon>
        <taxon>Coemansia</taxon>
    </lineage>
</organism>
<keyword evidence="1" id="KW-1015">Disulfide bond</keyword>
<feature type="domain" description="Peptidase S1" evidence="5">
    <location>
        <begin position="41"/>
        <end position="338"/>
    </location>
</feature>
<keyword evidence="2" id="KW-0720">Serine protease</keyword>
<dbReference type="InterPro" id="IPR001314">
    <property type="entry name" value="Peptidase_S1A"/>
</dbReference>
<dbReference type="GO" id="GO:0006508">
    <property type="term" value="P:proteolysis"/>
    <property type="evidence" value="ECO:0007669"/>
    <property type="project" value="UniProtKB-KW"/>
</dbReference>
<dbReference type="Pfam" id="PF00089">
    <property type="entry name" value="Trypsin"/>
    <property type="match status" value="2"/>
</dbReference>
<dbReference type="InterPro" id="IPR001254">
    <property type="entry name" value="Trypsin_dom"/>
</dbReference>
<dbReference type="AlphaFoldDB" id="A0A9W8BC33"/>
<dbReference type="PANTHER" id="PTHR24256">
    <property type="entry name" value="TRYPTASE-RELATED"/>
    <property type="match status" value="1"/>
</dbReference>
<evidence type="ECO:0000256" key="2">
    <source>
        <dbReference type="RuleBase" id="RU363034"/>
    </source>
</evidence>
<feature type="chain" id="PRO_5040954377" description="Peptidase S1 domain-containing protein" evidence="4">
    <location>
        <begin position="18"/>
        <end position="395"/>
    </location>
</feature>
<keyword evidence="2" id="KW-0378">Hydrolase</keyword>
<dbReference type="SUPFAM" id="SSF50494">
    <property type="entry name" value="Trypsin-like serine proteases"/>
    <property type="match status" value="1"/>
</dbReference>
<dbReference type="InterPro" id="IPR043504">
    <property type="entry name" value="Peptidase_S1_PA_chymotrypsin"/>
</dbReference>
<protein>
    <recommendedName>
        <fullName evidence="5">Peptidase S1 domain-containing protein</fullName>
    </recommendedName>
</protein>
<keyword evidence="2" id="KW-0645">Protease</keyword>
<keyword evidence="4" id="KW-0732">Signal</keyword>
<reference evidence="6" key="1">
    <citation type="submission" date="2022-07" db="EMBL/GenBank/DDBJ databases">
        <title>Phylogenomic reconstructions and comparative analyses of Kickxellomycotina fungi.</title>
        <authorList>
            <person name="Reynolds N.K."/>
            <person name="Stajich J.E."/>
            <person name="Barry K."/>
            <person name="Grigoriev I.V."/>
            <person name="Crous P."/>
            <person name="Smith M.E."/>
        </authorList>
    </citation>
    <scope>NUCLEOTIDE SEQUENCE</scope>
    <source>
        <strain evidence="6">IMI 214461</strain>
    </source>
</reference>
<dbReference type="Gene3D" id="2.40.10.10">
    <property type="entry name" value="Trypsin-like serine proteases"/>
    <property type="match status" value="1"/>
</dbReference>
<dbReference type="InterPro" id="IPR018114">
    <property type="entry name" value="TRYPSIN_HIS"/>
</dbReference>
<name>A0A9W8BC33_9FUNG</name>
<dbReference type="Proteomes" id="UP001150907">
    <property type="component" value="Unassembled WGS sequence"/>
</dbReference>
<keyword evidence="7" id="KW-1185">Reference proteome</keyword>
<dbReference type="GO" id="GO:0004252">
    <property type="term" value="F:serine-type endopeptidase activity"/>
    <property type="evidence" value="ECO:0007669"/>
    <property type="project" value="InterPro"/>
</dbReference>
<dbReference type="PRINTS" id="PR00722">
    <property type="entry name" value="CHYMOTRYPSIN"/>
</dbReference>
<dbReference type="PROSITE" id="PS00135">
    <property type="entry name" value="TRYPSIN_SER"/>
    <property type="match status" value="1"/>
</dbReference>
<dbReference type="InterPro" id="IPR051487">
    <property type="entry name" value="Ser/Thr_Proteases_Immune/Dev"/>
</dbReference>
<evidence type="ECO:0000313" key="7">
    <source>
        <dbReference type="Proteomes" id="UP001150907"/>
    </source>
</evidence>
<gene>
    <name evidence="6" type="ORF">H4R26_002932</name>
</gene>
<comment type="caution">
    <text evidence="6">The sequence shown here is derived from an EMBL/GenBank/DDBJ whole genome shotgun (WGS) entry which is preliminary data.</text>
</comment>
<evidence type="ECO:0000256" key="3">
    <source>
        <dbReference type="SAM" id="MobiDB-lite"/>
    </source>
</evidence>
<dbReference type="CDD" id="cd00190">
    <property type="entry name" value="Tryp_SPc"/>
    <property type="match status" value="1"/>
</dbReference>
<dbReference type="EMBL" id="JANBQF010000203">
    <property type="protein sequence ID" value="KAJ2003690.1"/>
    <property type="molecule type" value="Genomic_DNA"/>
</dbReference>
<dbReference type="InterPro" id="IPR009003">
    <property type="entry name" value="Peptidase_S1_PA"/>
</dbReference>
<feature type="signal peptide" evidence="4">
    <location>
        <begin position="1"/>
        <end position="17"/>
    </location>
</feature>
<evidence type="ECO:0000256" key="4">
    <source>
        <dbReference type="SAM" id="SignalP"/>
    </source>
</evidence>